<proteinExistence type="predicted"/>
<dbReference type="PANTHER" id="PTHR47926">
    <property type="entry name" value="PENTATRICOPEPTIDE REPEAT-CONTAINING PROTEIN"/>
    <property type="match status" value="1"/>
</dbReference>
<dbReference type="PANTHER" id="PTHR47926:SF347">
    <property type="entry name" value="PENTATRICOPEPTIDE REPEAT-CONTAINING PROTEIN"/>
    <property type="match status" value="1"/>
</dbReference>
<comment type="caution">
    <text evidence="1">The sequence shown here is derived from an EMBL/GenBank/DDBJ whole genome shotgun (WGS) entry which is preliminary data.</text>
</comment>
<dbReference type="AlphaFoldDB" id="A0A9Q1QCW9"/>
<protein>
    <recommendedName>
        <fullName evidence="3">Pentatricopeptide repeat-containing protein</fullName>
    </recommendedName>
</protein>
<dbReference type="EMBL" id="JAKOGI010000291">
    <property type="protein sequence ID" value="KAJ8437608.1"/>
    <property type="molecule type" value="Genomic_DNA"/>
</dbReference>
<dbReference type="InterPro" id="IPR046960">
    <property type="entry name" value="PPR_At4g14850-like_plant"/>
</dbReference>
<dbReference type="InterPro" id="IPR011990">
    <property type="entry name" value="TPR-like_helical_dom_sf"/>
</dbReference>
<organism evidence="1 2">
    <name type="scientific">Carnegiea gigantea</name>
    <dbReference type="NCBI Taxonomy" id="171969"/>
    <lineage>
        <taxon>Eukaryota</taxon>
        <taxon>Viridiplantae</taxon>
        <taxon>Streptophyta</taxon>
        <taxon>Embryophyta</taxon>
        <taxon>Tracheophyta</taxon>
        <taxon>Spermatophyta</taxon>
        <taxon>Magnoliopsida</taxon>
        <taxon>eudicotyledons</taxon>
        <taxon>Gunneridae</taxon>
        <taxon>Pentapetalae</taxon>
        <taxon>Caryophyllales</taxon>
        <taxon>Cactineae</taxon>
        <taxon>Cactaceae</taxon>
        <taxon>Cactoideae</taxon>
        <taxon>Echinocereeae</taxon>
        <taxon>Carnegiea</taxon>
    </lineage>
</organism>
<dbReference type="Gene3D" id="1.25.40.10">
    <property type="entry name" value="Tetratricopeptide repeat domain"/>
    <property type="match status" value="1"/>
</dbReference>
<evidence type="ECO:0000313" key="1">
    <source>
        <dbReference type="EMBL" id="KAJ8437608.1"/>
    </source>
</evidence>
<gene>
    <name evidence="1" type="ORF">Cgig2_005359</name>
</gene>
<evidence type="ECO:0000313" key="2">
    <source>
        <dbReference type="Proteomes" id="UP001153076"/>
    </source>
</evidence>
<dbReference type="GO" id="GO:0003723">
    <property type="term" value="F:RNA binding"/>
    <property type="evidence" value="ECO:0007669"/>
    <property type="project" value="InterPro"/>
</dbReference>
<keyword evidence="2" id="KW-1185">Reference proteome</keyword>
<dbReference type="OrthoDB" id="1293954at2759"/>
<sequence>MTYLSSKFQVGSIIHIPAISYFVRCAYAALAAWCCVGHKEDWLIKHMDMLGDEAIQVFNDMKKNNIDADSMTLLAASTACNLSGLVEEAQALFHGAIKENKIPLGIEHYACLVDAGCLLDQLLRFGVLWYRLASCKDHGRLEVANELAHELINLEPDKTLSC</sequence>
<name>A0A9Q1QCW9_9CARY</name>
<evidence type="ECO:0008006" key="3">
    <source>
        <dbReference type="Google" id="ProtNLM"/>
    </source>
</evidence>
<reference evidence="1" key="1">
    <citation type="submission" date="2022-04" db="EMBL/GenBank/DDBJ databases">
        <title>Carnegiea gigantea Genome sequencing and assembly v2.</title>
        <authorList>
            <person name="Copetti D."/>
            <person name="Sanderson M.J."/>
            <person name="Burquez A."/>
            <person name="Wojciechowski M.F."/>
        </authorList>
    </citation>
    <scope>NUCLEOTIDE SEQUENCE</scope>
    <source>
        <strain evidence="1">SGP5-SGP5p</strain>
        <tissue evidence="1">Aerial part</tissue>
    </source>
</reference>
<dbReference type="GO" id="GO:0009451">
    <property type="term" value="P:RNA modification"/>
    <property type="evidence" value="ECO:0007669"/>
    <property type="project" value="InterPro"/>
</dbReference>
<dbReference type="Proteomes" id="UP001153076">
    <property type="component" value="Unassembled WGS sequence"/>
</dbReference>
<accession>A0A9Q1QCW9</accession>